<organism evidence="2 3">
    <name type="scientific">Symbiodinium microadriaticum</name>
    <name type="common">Dinoflagellate</name>
    <name type="synonym">Zooxanthella microadriatica</name>
    <dbReference type="NCBI Taxonomy" id="2951"/>
    <lineage>
        <taxon>Eukaryota</taxon>
        <taxon>Sar</taxon>
        <taxon>Alveolata</taxon>
        <taxon>Dinophyceae</taxon>
        <taxon>Suessiales</taxon>
        <taxon>Symbiodiniaceae</taxon>
        <taxon>Symbiodinium</taxon>
    </lineage>
</organism>
<proteinExistence type="predicted"/>
<evidence type="ECO:0000256" key="1">
    <source>
        <dbReference type="SAM" id="MobiDB-lite"/>
    </source>
</evidence>
<feature type="compositionally biased region" description="Basic and acidic residues" evidence="1">
    <location>
        <begin position="296"/>
        <end position="305"/>
    </location>
</feature>
<protein>
    <submittedName>
        <fullName evidence="2">Uncharacterized protein</fullName>
    </submittedName>
</protein>
<feature type="region of interest" description="Disordered" evidence="1">
    <location>
        <begin position="280"/>
        <end position="313"/>
    </location>
</feature>
<evidence type="ECO:0000313" key="3">
    <source>
        <dbReference type="Proteomes" id="UP000186817"/>
    </source>
</evidence>
<gene>
    <name evidence="2" type="ORF">AK812_SmicGene31372</name>
</gene>
<comment type="caution">
    <text evidence="2">The sequence shown here is derived from an EMBL/GenBank/DDBJ whole genome shotgun (WGS) entry which is preliminary data.</text>
</comment>
<evidence type="ECO:0000313" key="2">
    <source>
        <dbReference type="EMBL" id="OLP87402.1"/>
    </source>
</evidence>
<sequence length="447" mass="48810">MSHEPLSQQPLSNEHSSALLQAVRRFRRFRRVLLPKRLFHPSPLSAWRRVARASPRRIAPAMAPMASKLLAAAASGKGFSFAVLCSDESLNTFSQTFYRLWRSYSVRRVAGKLSGGPQLSQRIPATLRILLEHCCFATNWHWGMKEGIRLAAGCDATIRPSSAGKLNLKLGAPRSSVNGMKSVRRAKLQDSRALAGVARDMRGRKPAKTSGAIIYKNIDIYIQAFPILRTSRQTASCSDESGFVTSPVAALDGWLHGGRSAMTGSICQKHELRKALLLRHGTKQREEAGRQPPRPFAKESHEQLRRSGSASDCRVSITARSSVSIRPGLSGMGQPQLPPATPRPDDAEALVDASERIAGAAWMPGSQELRNHWLSEVFMLLWLGSYKGLASLTFALIQNVGLVYGDFTSERMLGLAPGLASTGGRDWASRWARLALVAPSCTCTACT</sequence>
<reference evidence="2 3" key="1">
    <citation type="submission" date="2016-02" db="EMBL/GenBank/DDBJ databases">
        <title>Genome analysis of coral dinoflagellate symbionts highlights evolutionary adaptations to a symbiotic lifestyle.</title>
        <authorList>
            <person name="Aranda M."/>
            <person name="Li Y."/>
            <person name="Liew Y.J."/>
            <person name="Baumgarten S."/>
            <person name="Simakov O."/>
            <person name="Wilson M."/>
            <person name="Piel J."/>
            <person name="Ashoor H."/>
            <person name="Bougouffa S."/>
            <person name="Bajic V.B."/>
            <person name="Ryu T."/>
            <person name="Ravasi T."/>
            <person name="Bayer T."/>
            <person name="Micklem G."/>
            <person name="Kim H."/>
            <person name="Bhak J."/>
            <person name="Lajeunesse T.C."/>
            <person name="Voolstra C.R."/>
        </authorList>
    </citation>
    <scope>NUCLEOTIDE SEQUENCE [LARGE SCALE GENOMIC DNA]</scope>
    <source>
        <strain evidence="2 3">CCMP2467</strain>
    </source>
</reference>
<keyword evidence="3" id="KW-1185">Reference proteome</keyword>
<dbReference type="Proteomes" id="UP000186817">
    <property type="component" value="Unassembled WGS sequence"/>
</dbReference>
<name>A0A1Q9CWU4_SYMMI</name>
<accession>A0A1Q9CWU4</accession>
<dbReference type="EMBL" id="LSRX01000861">
    <property type="protein sequence ID" value="OLP87402.1"/>
    <property type="molecule type" value="Genomic_DNA"/>
</dbReference>
<dbReference type="AlphaFoldDB" id="A0A1Q9CWU4"/>
<feature type="region of interest" description="Disordered" evidence="1">
    <location>
        <begin position="326"/>
        <end position="345"/>
    </location>
</feature>